<feature type="transmembrane region" description="Helical" evidence="1">
    <location>
        <begin position="170"/>
        <end position="196"/>
    </location>
</feature>
<dbReference type="AlphaFoldDB" id="A0A2A8CTX8"/>
<protein>
    <recommendedName>
        <fullName evidence="4">Polymer-forming cytoskeletal protein</fullName>
    </recommendedName>
</protein>
<name>A0A2A8CTX8_9BACT</name>
<dbReference type="Proteomes" id="UP000220102">
    <property type="component" value="Unassembled WGS sequence"/>
</dbReference>
<feature type="transmembrane region" description="Helical" evidence="1">
    <location>
        <begin position="231"/>
        <end position="260"/>
    </location>
</feature>
<dbReference type="RefSeq" id="WP_098078707.1">
    <property type="nucleotide sequence ID" value="NZ_PDEQ01000011.1"/>
</dbReference>
<dbReference type="EMBL" id="PDEQ01000011">
    <property type="protein sequence ID" value="PEN11184.1"/>
    <property type="molecule type" value="Genomic_DNA"/>
</dbReference>
<accession>A0A2A8CTX8</accession>
<gene>
    <name evidence="2" type="ORF">CRI94_16480</name>
</gene>
<evidence type="ECO:0000313" key="2">
    <source>
        <dbReference type="EMBL" id="PEN11184.1"/>
    </source>
</evidence>
<proteinExistence type="predicted"/>
<organism evidence="2 3">
    <name type="scientific">Longibacter salinarum</name>
    <dbReference type="NCBI Taxonomy" id="1850348"/>
    <lineage>
        <taxon>Bacteria</taxon>
        <taxon>Pseudomonadati</taxon>
        <taxon>Rhodothermota</taxon>
        <taxon>Rhodothermia</taxon>
        <taxon>Rhodothermales</taxon>
        <taxon>Salisaetaceae</taxon>
        <taxon>Longibacter</taxon>
    </lineage>
</organism>
<keyword evidence="1" id="KW-1133">Transmembrane helix</keyword>
<sequence length="346" mass="36274">MNIIDDVCPATVWSKSLRSMLWIVLLLALWTAHPTTPLARAEALDQLRPDTTEHGPFQPVDALTPDRLRMRVGGDMTVAAEEREGAVIVIDGNLVVEGTVEAVVVVNGDATFRRANVGTLVVIDGRADLSDGTVIRNDVHLVASDLGRTDDVAIRGRVQSGLEYPIAHGLLLFGVLVALGGAVAIIGAGLIAAAVAPKKMREMGALITDDVGATVLAGLAVWAGLPLVAGALFATLVGIPIALGILFILLPAAAVIGYIVSGIRLGDYVMARFRGHDEAWHPYRAAASGLVFLLLAGWLPFFGSVVTPIAVFLGSGALALTAWKAIRWPVSSSPSEKQDLAVHEGS</sequence>
<keyword evidence="1" id="KW-0812">Transmembrane</keyword>
<reference evidence="2 3" key="1">
    <citation type="submission" date="2017-10" db="EMBL/GenBank/DDBJ databases">
        <title>Draft genome of Longibacter Salinarum.</title>
        <authorList>
            <person name="Goh K.M."/>
            <person name="Shamsir M.S."/>
            <person name="Lim S.W."/>
        </authorList>
    </citation>
    <scope>NUCLEOTIDE SEQUENCE [LARGE SCALE GENOMIC DNA]</scope>
    <source>
        <strain evidence="2 3">KCTC 52045</strain>
    </source>
</reference>
<keyword evidence="3" id="KW-1185">Reference proteome</keyword>
<evidence type="ECO:0008006" key="4">
    <source>
        <dbReference type="Google" id="ProtNLM"/>
    </source>
</evidence>
<comment type="caution">
    <text evidence="2">The sequence shown here is derived from an EMBL/GenBank/DDBJ whole genome shotgun (WGS) entry which is preliminary data.</text>
</comment>
<keyword evidence="1" id="KW-0472">Membrane</keyword>
<evidence type="ECO:0000256" key="1">
    <source>
        <dbReference type="SAM" id="Phobius"/>
    </source>
</evidence>
<evidence type="ECO:0000313" key="3">
    <source>
        <dbReference type="Proteomes" id="UP000220102"/>
    </source>
</evidence>